<gene>
    <name evidence="9" type="ORF">ACFPCZ_14960</name>
</gene>
<dbReference type="CDD" id="cd00075">
    <property type="entry name" value="HATPase"/>
    <property type="match status" value="1"/>
</dbReference>
<keyword evidence="7" id="KW-0472">Membrane</keyword>
<feature type="compositionally biased region" description="Basic and acidic residues" evidence="6">
    <location>
        <begin position="865"/>
        <end position="883"/>
    </location>
</feature>
<evidence type="ECO:0000259" key="8">
    <source>
        <dbReference type="SMART" id="SM00387"/>
    </source>
</evidence>
<evidence type="ECO:0000256" key="6">
    <source>
        <dbReference type="SAM" id="MobiDB-lite"/>
    </source>
</evidence>
<dbReference type="InterPro" id="IPR050428">
    <property type="entry name" value="TCS_sensor_his_kinase"/>
</dbReference>
<dbReference type="PANTHER" id="PTHR45436">
    <property type="entry name" value="SENSOR HISTIDINE KINASE YKOH"/>
    <property type="match status" value="1"/>
</dbReference>
<evidence type="ECO:0000256" key="3">
    <source>
        <dbReference type="ARBA" id="ARBA00022553"/>
    </source>
</evidence>
<dbReference type="RefSeq" id="WP_344141586.1">
    <property type="nucleotide sequence ID" value="NZ_BAAAQI010000003.1"/>
</dbReference>
<feature type="region of interest" description="Disordered" evidence="6">
    <location>
        <begin position="653"/>
        <end position="883"/>
    </location>
</feature>
<comment type="caution">
    <text evidence="9">The sequence shown here is derived from an EMBL/GenBank/DDBJ whole genome shotgun (WGS) entry which is preliminary data.</text>
</comment>
<evidence type="ECO:0000313" key="10">
    <source>
        <dbReference type="Proteomes" id="UP001595858"/>
    </source>
</evidence>
<dbReference type="SUPFAM" id="SSF55874">
    <property type="entry name" value="ATPase domain of HSP90 chaperone/DNA topoisomerase II/histidine kinase"/>
    <property type="match status" value="1"/>
</dbReference>
<dbReference type="SMART" id="SM00387">
    <property type="entry name" value="HATPase_c"/>
    <property type="match status" value="1"/>
</dbReference>
<keyword evidence="3" id="KW-0597">Phosphoprotein</keyword>
<keyword evidence="5" id="KW-0418">Kinase</keyword>
<dbReference type="Proteomes" id="UP001595858">
    <property type="component" value="Unassembled WGS sequence"/>
</dbReference>
<accession>A0ABV9SNH9</accession>
<dbReference type="InterPro" id="IPR036890">
    <property type="entry name" value="HATPase_C_sf"/>
</dbReference>
<evidence type="ECO:0000313" key="9">
    <source>
        <dbReference type="EMBL" id="MFC4867934.1"/>
    </source>
</evidence>
<keyword evidence="4" id="KW-0808">Transferase</keyword>
<dbReference type="Gene3D" id="3.30.565.10">
    <property type="entry name" value="Histidine kinase-like ATPase, C-terminal domain"/>
    <property type="match status" value="1"/>
</dbReference>
<dbReference type="InterPro" id="IPR013587">
    <property type="entry name" value="Nitrate/nitrite_sensing"/>
</dbReference>
<reference evidence="10" key="1">
    <citation type="journal article" date="2019" name="Int. J. Syst. Evol. Microbiol.">
        <title>The Global Catalogue of Microorganisms (GCM) 10K type strain sequencing project: providing services to taxonomists for standard genome sequencing and annotation.</title>
        <authorList>
            <consortium name="The Broad Institute Genomics Platform"/>
            <consortium name="The Broad Institute Genome Sequencing Center for Infectious Disease"/>
            <person name="Wu L."/>
            <person name="Ma J."/>
        </authorList>
    </citation>
    <scope>NUCLEOTIDE SEQUENCE [LARGE SCALE GENOMIC DNA]</scope>
    <source>
        <strain evidence="10">CGMCC 4.7304</strain>
    </source>
</reference>
<dbReference type="PANTHER" id="PTHR45436:SF5">
    <property type="entry name" value="SENSOR HISTIDINE KINASE TRCS"/>
    <property type="match status" value="1"/>
</dbReference>
<protein>
    <recommendedName>
        <fullName evidence="2">histidine kinase</fullName>
        <ecNumber evidence="2">2.7.13.3</ecNumber>
    </recommendedName>
</protein>
<feature type="compositionally biased region" description="Low complexity" evidence="6">
    <location>
        <begin position="752"/>
        <end position="764"/>
    </location>
</feature>
<evidence type="ECO:0000256" key="4">
    <source>
        <dbReference type="ARBA" id="ARBA00022679"/>
    </source>
</evidence>
<feature type="transmembrane region" description="Helical" evidence="7">
    <location>
        <begin position="20"/>
        <end position="40"/>
    </location>
</feature>
<evidence type="ECO:0000256" key="1">
    <source>
        <dbReference type="ARBA" id="ARBA00000085"/>
    </source>
</evidence>
<feature type="domain" description="Histidine kinase/HSP90-like ATPase" evidence="8">
    <location>
        <begin position="531"/>
        <end position="643"/>
    </location>
</feature>
<dbReference type="InterPro" id="IPR003594">
    <property type="entry name" value="HATPase_dom"/>
</dbReference>
<dbReference type="EC" id="2.7.13.3" evidence="2"/>
<keyword evidence="10" id="KW-1185">Reference proteome</keyword>
<evidence type="ECO:0000256" key="7">
    <source>
        <dbReference type="SAM" id="Phobius"/>
    </source>
</evidence>
<dbReference type="Pfam" id="PF08376">
    <property type="entry name" value="NIT"/>
    <property type="match status" value="1"/>
</dbReference>
<keyword evidence="7" id="KW-0812">Transmembrane</keyword>
<feature type="compositionally biased region" description="Low complexity" evidence="6">
    <location>
        <begin position="772"/>
        <end position="782"/>
    </location>
</feature>
<dbReference type="EMBL" id="JBHSIY010000011">
    <property type="protein sequence ID" value="MFC4867934.1"/>
    <property type="molecule type" value="Genomic_DNA"/>
</dbReference>
<sequence>MQSAKSKRTPTIRRRLRRAVLLPSAAFIALWLAISGYLGWEAVETAASAQATSELSTPAAVSLTAVMDERSQTVAYLERPEETRDELVEARQASDKHTRKVFDRFETYRDYAPDAIRERMAEFEKQYRTIDDIREEVDEGTASREKVLDDYNRVMTAAADLFDEQSRGSPQNAAIGSGMSATDTFRVVDLLALSDARLTRSFTNGKLTHDDQQEFTRLTSSYHSTLEHVRGFLSPEQGRKLERLMNSDEYKRLVDMESRIVDHDPHILMDPVTGEHSRDTTVPMEEQEWRSAYTPVKETLTEIGAAEARHAAGIQADAAARATLIAGAGSVGVALVGFLAISSGVRTTHRVVGRLGQLRDETDRRANDLLPDLVGRLRNNEPIDSASAIPQLTTGDDEIGKVASSFQKAQHFAVDAAVRQSELAHGINRVFLNIAHRSQTLIHRQLRLLDRMEREQEDPDQLTDLFKLDHLATRSRRNAENLLILGGENPGRTFHKPMPLVDVLRGAISESGDYTRVDRRRVARVALKGPAVADVIHLVAELVDNATTFSPPQTKVRLSSEQVPNGVVVEIEDRGLGMQDDELAAANEILANPPEFDVMRLNDKMRLGLFVVSRLAQRHEIGVRLRTSPYGGVEAIVLLPSVLIADAELPDSAFDTTGERSRAILPKRPSESGAGSASDGADGNGQEAPAEDAGAAPAGDGDVLAAGTAAPAQQDGDADPGAEQDRTASGLPRRSRPGAPGADGTARGGDGASAPAASTAPAGQSGNGGAPANGAAGTGDAPTAPPPPPGGGADPEAPDPAGAPRADADGRPPLPKRRPQENLAPQLHENPSASAFGSSQPAEEGEDRSARLRRNMSAFQQGTRRGRDEAGSAGTTREKDSRS</sequence>
<evidence type="ECO:0000256" key="2">
    <source>
        <dbReference type="ARBA" id="ARBA00012438"/>
    </source>
</evidence>
<feature type="compositionally biased region" description="Polar residues" evidence="6">
    <location>
        <begin position="829"/>
        <end position="841"/>
    </location>
</feature>
<evidence type="ECO:0000256" key="5">
    <source>
        <dbReference type="ARBA" id="ARBA00022777"/>
    </source>
</evidence>
<proteinExistence type="predicted"/>
<dbReference type="Pfam" id="PF02518">
    <property type="entry name" value="HATPase_c"/>
    <property type="match status" value="1"/>
</dbReference>
<organism evidence="9 10">
    <name type="scientific">Streptomonospora arabica</name>
    <dbReference type="NCBI Taxonomy" id="412417"/>
    <lineage>
        <taxon>Bacteria</taxon>
        <taxon>Bacillati</taxon>
        <taxon>Actinomycetota</taxon>
        <taxon>Actinomycetes</taxon>
        <taxon>Streptosporangiales</taxon>
        <taxon>Nocardiopsidaceae</taxon>
        <taxon>Streptomonospora</taxon>
    </lineage>
</organism>
<comment type="catalytic activity">
    <reaction evidence="1">
        <text>ATP + protein L-histidine = ADP + protein N-phospho-L-histidine.</text>
        <dbReference type="EC" id="2.7.13.3"/>
    </reaction>
</comment>
<keyword evidence="7" id="KW-1133">Transmembrane helix</keyword>
<feature type="compositionally biased region" description="Low complexity" evidence="6">
    <location>
        <begin position="672"/>
        <end position="715"/>
    </location>
</feature>
<name>A0ABV9SNH9_9ACTN</name>